<dbReference type="EMBL" id="VXIT01000004">
    <property type="protein sequence ID" value="KAA6412979.1"/>
    <property type="molecule type" value="Genomic_DNA"/>
</dbReference>
<evidence type="ECO:0000259" key="1">
    <source>
        <dbReference type="SMART" id="SM00944"/>
    </source>
</evidence>
<proteinExistence type="predicted"/>
<dbReference type="OrthoDB" id="409122at2759"/>
<gene>
    <name evidence="2" type="ORF">FRX48_02722</name>
</gene>
<protein>
    <submittedName>
        <fullName evidence="2">Tripeptidyl peptidase</fullName>
    </submittedName>
</protein>
<dbReference type="PANTHER" id="PTHR14218:SF39">
    <property type="entry name" value="PEPTIDASE S53 DOMAIN-CONTAINING PROTEIN"/>
    <property type="match status" value="1"/>
</dbReference>
<dbReference type="SUPFAM" id="SSF54897">
    <property type="entry name" value="Protease propeptides/inhibitors"/>
    <property type="match status" value="1"/>
</dbReference>
<dbReference type="CDD" id="cd11377">
    <property type="entry name" value="Pro-peptidase_S53"/>
    <property type="match status" value="1"/>
</dbReference>
<dbReference type="GO" id="GO:0008240">
    <property type="term" value="F:tripeptidyl-peptidase activity"/>
    <property type="evidence" value="ECO:0007669"/>
    <property type="project" value="TreeGrafter"/>
</dbReference>
<name>A0A5M8PVA2_9LECA</name>
<sequence length="215" mass="24361">MLPVITPIWTRVGLAPADYRINLQIGLKQSQFDELERHLYEVSDPSHHRYGQHLTSAEVDELVKPSDDALELVHDWLLDNCIERHRLEYNSAKNWIKVTLPVQAVEGLLDTTFSVYKHEEGDYTPLCLRTLYGAYDYTPKVPGINKVGLTDYLGESNNRSDIYLFLQTFRPEAYTFTFDIIANGSAQQSPDNATQLDAGTNLEGNLDAETLIAID</sequence>
<comment type="caution">
    <text evidence="2">The sequence shown here is derived from an EMBL/GenBank/DDBJ whole genome shotgun (WGS) entry which is preliminary data.</text>
</comment>
<dbReference type="InterPro" id="IPR050819">
    <property type="entry name" value="Tripeptidyl-peptidase_I"/>
</dbReference>
<dbReference type="InterPro" id="IPR015366">
    <property type="entry name" value="S53_propep"/>
</dbReference>
<evidence type="ECO:0000313" key="3">
    <source>
        <dbReference type="Proteomes" id="UP000324767"/>
    </source>
</evidence>
<organism evidence="2 3">
    <name type="scientific">Lasallia pustulata</name>
    <dbReference type="NCBI Taxonomy" id="136370"/>
    <lineage>
        <taxon>Eukaryota</taxon>
        <taxon>Fungi</taxon>
        <taxon>Dikarya</taxon>
        <taxon>Ascomycota</taxon>
        <taxon>Pezizomycotina</taxon>
        <taxon>Lecanoromycetes</taxon>
        <taxon>OSLEUM clade</taxon>
        <taxon>Umbilicariomycetidae</taxon>
        <taxon>Umbilicariales</taxon>
        <taxon>Umbilicariaceae</taxon>
        <taxon>Lasallia</taxon>
    </lineage>
</organism>
<dbReference type="InterPro" id="IPR036852">
    <property type="entry name" value="Peptidase_S8/S53_dom_sf"/>
</dbReference>
<dbReference type="Gene3D" id="3.40.50.200">
    <property type="entry name" value="Peptidase S8/S53 domain"/>
    <property type="match status" value="1"/>
</dbReference>
<feature type="domain" description="Peptidase S53 activation" evidence="1">
    <location>
        <begin position="7"/>
        <end position="152"/>
    </location>
</feature>
<accession>A0A5M8PVA2</accession>
<evidence type="ECO:0000313" key="2">
    <source>
        <dbReference type="EMBL" id="KAA6412979.1"/>
    </source>
</evidence>
<dbReference type="Pfam" id="PF09286">
    <property type="entry name" value="Pro-kuma_activ"/>
    <property type="match status" value="1"/>
</dbReference>
<dbReference type="GO" id="GO:0006508">
    <property type="term" value="P:proteolysis"/>
    <property type="evidence" value="ECO:0007669"/>
    <property type="project" value="InterPro"/>
</dbReference>
<dbReference type="Proteomes" id="UP000324767">
    <property type="component" value="Unassembled WGS sequence"/>
</dbReference>
<dbReference type="AlphaFoldDB" id="A0A5M8PVA2"/>
<dbReference type="GO" id="GO:0004252">
    <property type="term" value="F:serine-type endopeptidase activity"/>
    <property type="evidence" value="ECO:0007669"/>
    <property type="project" value="InterPro"/>
</dbReference>
<dbReference type="SMART" id="SM00944">
    <property type="entry name" value="Pro-kuma_activ"/>
    <property type="match status" value="1"/>
</dbReference>
<reference evidence="2 3" key="1">
    <citation type="submission" date="2019-09" db="EMBL/GenBank/DDBJ databases">
        <title>The hologenome of the rock-dwelling lichen Lasallia pustulata.</title>
        <authorList>
            <person name="Greshake Tzovaras B."/>
            <person name="Segers F."/>
            <person name="Bicker A."/>
            <person name="Dal Grande F."/>
            <person name="Otte J."/>
            <person name="Hankeln T."/>
            <person name="Schmitt I."/>
            <person name="Ebersberger I."/>
        </authorList>
    </citation>
    <scope>NUCLEOTIDE SEQUENCE [LARGE SCALE GENOMIC DNA]</scope>
    <source>
        <strain evidence="2">A1-1</strain>
    </source>
</reference>
<dbReference type="PANTHER" id="PTHR14218">
    <property type="entry name" value="PROTEASE S8 TRIPEPTIDYL PEPTIDASE I CLN2"/>
    <property type="match status" value="1"/>
</dbReference>